<reference key="1">
    <citation type="journal article" date="2007" name="Nature">
        <title>The medaka draft genome and insights into vertebrate genome evolution.</title>
        <authorList>
            <person name="Kasahara M."/>
            <person name="Naruse K."/>
            <person name="Sasaki S."/>
            <person name="Nakatani Y."/>
            <person name="Qu W."/>
            <person name="Ahsan B."/>
            <person name="Yamada T."/>
            <person name="Nagayasu Y."/>
            <person name="Doi K."/>
            <person name="Kasai Y."/>
            <person name="Jindo T."/>
            <person name="Kobayashi D."/>
            <person name="Shimada A."/>
            <person name="Toyoda A."/>
            <person name="Kuroki Y."/>
            <person name="Fujiyama A."/>
            <person name="Sasaki T."/>
            <person name="Shimizu A."/>
            <person name="Asakawa S."/>
            <person name="Shimizu N."/>
            <person name="Hashimoto S."/>
            <person name="Yang J."/>
            <person name="Lee Y."/>
            <person name="Matsushima K."/>
            <person name="Sugano S."/>
            <person name="Sakaizumi M."/>
            <person name="Narita T."/>
            <person name="Ohishi K."/>
            <person name="Haga S."/>
            <person name="Ohta F."/>
            <person name="Nomoto H."/>
            <person name="Nogata K."/>
            <person name="Morishita T."/>
            <person name="Endo T."/>
            <person name="Shin-I T."/>
            <person name="Takeda H."/>
            <person name="Morishita S."/>
            <person name="Kohara Y."/>
        </authorList>
    </citation>
    <scope>NUCLEOTIDE SEQUENCE [LARGE SCALE GENOMIC DNA]</scope>
    <source>
        <strain>Hd-rR</strain>
    </source>
</reference>
<dbReference type="GO" id="GO:0000776">
    <property type="term" value="C:kinetochore"/>
    <property type="evidence" value="ECO:0007669"/>
    <property type="project" value="InterPro"/>
</dbReference>
<feature type="compositionally biased region" description="Basic residues" evidence="2">
    <location>
        <begin position="1"/>
        <end position="10"/>
    </location>
</feature>
<evidence type="ECO:0000256" key="2">
    <source>
        <dbReference type="SAM" id="MobiDB-lite"/>
    </source>
</evidence>
<feature type="region of interest" description="Disordered" evidence="2">
    <location>
        <begin position="1"/>
        <end position="57"/>
    </location>
</feature>
<dbReference type="GO" id="GO:0007059">
    <property type="term" value="P:chromosome segregation"/>
    <property type="evidence" value="ECO:0007669"/>
    <property type="project" value="InterPro"/>
</dbReference>
<dbReference type="PANTHER" id="PTHR31940:SF2">
    <property type="entry name" value="SMALL KINETOCHORE-ASSOCIATED PROTEIN"/>
    <property type="match status" value="1"/>
</dbReference>
<dbReference type="Ensembl" id="ENSORLT00020024031.1">
    <property type="protein sequence ID" value="ENSORLP00020015880.1"/>
    <property type="gene ID" value="ENSORLG00020016911.1"/>
</dbReference>
<dbReference type="GO" id="GO:0051988">
    <property type="term" value="P:regulation of attachment of spindle microtubules to kinetochore"/>
    <property type="evidence" value="ECO:0007669"/>
    <property type="project" value="InterPro"/>
</dbReference>
<keyword evidence="1" id="KW-0175">Coiled coil</keyword>
<reference evidence="3 4" key="2">
    <citation type="submission" date="2017-04" db="EMBL/GenBank/DDBJ databases">
        <title>CpG methylation of centromeres and impact of large insertions on vertebrate speciation.</title>
        <authorList>
            <person name="Ichikawa K."/>
            <person name="Yoshimura J."/>
            <person name="Morishita S."/>
        </authorList>
    </citation>
    <scope>NUCLEOTIDE SEQUENCE</scope>
    <source>
        <strain evidence="3 4">HNI</strain>
    </source>
</reference>
<dbReference type="Ensembl" id="ENSORLT00020024026.1">
    <property type="protein sequence ID" value="ENSORLP00020015888.1"/>
    <property type="gene ID" value="ENSORLG00020016911.1"/>
</dbReference>
<feature type="coiled-coil region" evidence="1">
    <location>
        <begin position="61"/>
        <end position="109"/>
    </location>
</feature>
<sequence length="212" mass="23842">MTSKIPKKLHLPGDNKKNKADSKDADAGVVQKSDAKAQKENVPKKTVAPKGHKGTTRYGQQMELKEQNHHLTAANEELQKNLAEAQHRVAELELQFGELQRENSEVQKNLQNCHVLLVSAKIDPVLGENVGDAVQKTEEERKQVVSVSSDLLRELKSFGNAAAHQRAQLQEIQTNFEELTKARELLKQERENFNLQAAELQKALKETEELLL</sequence>
<dbReference type="AlphaFoldDB" id="A0A3P9L5D6"/>
<dbReference type="GO" id="GO:0007051">
    <property type="term" value="P:spindle organization"/>
    <property type="evidence" value="ECO:0007669"/>
    <property type="project" value="InterPro"/>
</dbReference>
<evidence type="ECO:0000256" key="1">
    <source>
        <dbReference type="SAM" id="Coils"/>
    </source>
</evidence>
<name>A0A3P9L5D6_ORYLA</name>
<evidence type="ECO:0000313" key="4">
    <source>
        <dbReference type="Proteomes" id="UP000265180"/>
    </source>
</evidence>
<protein>
    <recommendedName>
        <fullName evidence="5">Kinetochore localized astrin (SPAG5) binding protein</fullName>
    </recommendedName>
</protein>
<proteinExistence type="predicted"/>
<feature type="coiled-coil region" evidence="1">
    <location>
        <begin position="162"/>
        <end position="210"/>
    </location>
</feature>
<accession>A0A3P9L5D6</accession>
<feature type="compositionally biased region" description="Basic and acidic residues" evidence="2">
    <location>
        <begin position="11"/>
        <end position="26"/>
    </location>
</feature>
<evidence type="ECO:0000313" key="3">
    <source>
        <dbReference type="Ensembl" id="ENSORLP00020015888.1"/>
    </source>
</evidence>
<feature type="compositionally biased region" description="Basic and acidic residues" evidence="2">
    <location>
        <begin position="33"/>
        <end position="43"/>
    </location>
</feature>
<reference evidence="3" key="3">
    <citation type="submission" date="2025-05" db="UniProtKB">
        <authorList>
            <consortium name="Ensembl"/>
        </authorList>
    </citation>
    <scope>IDENTIFICATION</scope>
    <source>
        <strain evidence="3">HNI</strain>
    </source>
</reference>
<organism evidence="3 4">
    <name type="scientific">Oryzias latipes</name>
    <name type="common">Japanese rice fish</name>
    <name type="synonym">Japanese killifish</name>
    <dbReference type="NCBI Taxonomy" id="8090"/>
    <lineage>
        <taxon>Eukaryota</taxon>
        <taxon>Metazoa</taxon>
        <taxon>Chordata</taxon>
        <taxon>Craniata</taxon>
        <taxon>Vertebrata</taxon>
        <taxon>Euteleostomi</taxon>
        <taxon>Actinopterygii</taxon>
        <taxon>Neopterygii</taxon>
        <taxon>Teleostei</taxon>
        <taxon>Neoteleostei</taxon>
        <taxon>Acanthomorphata</taxon>
        <taxon>Ovalentaria</taxon>
        <taxon>Atherinomorphae</taxon>
        <taxon>Beloniformes</taxon>
        <taxon>Adrianichthyidae</taxon>
        <taxon>Oryziinae</taxon>
        <taxon>Oryzias</taxon>
    </lineage>
</organism>
<dbReference type="Proteomes" id="UP000265180">
    <property type="component" value="Chromosome 24"/>
</dbReference>
<dbReference type="PANTHER" id="PTHR31940">
    <property type="entry name" value="SMALL KINETOCHORE-ASSOCIATED PROTEIN"/>
    <property type="match status" value="1"/>
</dbReference>
<dbReference type="InterPro" id="IPR033373">
    <property type="entry name" value="SKAP"/>
</dbReference>
<evidence type="ECO:0008006" key="5">
    <source>
        <dbReference type="Google" id="ProtNLM"/>
    </source>
</evidence>